<gene>
    <name evidence="2" type="ORF">P608_17645</name>
</gene>
<accession>A0A0E3BR54</accession>
<evidence type="ECO:0000313" key="3">
    <source>
        <dbReference type="Proteomes" id="UP000029549"/>
    </source>
</evidence>
<evidence type="ECO:0000259" key="1">
    <source>
        <dbReference type="PROSITE" id="PS50994"/>
    </source>
</evidence>
<dbReference type="RefSeq" id="WP_207383483.1">
    <property type="nucleotide sequence ID" value="NZ_AWTO01000166.1"/>
</dbReference>
<comment type="caution">
    <text evidence="2">The sequence shown here is derived from an EMBL/GenBank/DDBJ whole genome shotgun (WGS) entry which is preliminary data.</text>
</comment>
<evidence type="ECO:0000313" key="2">
    <source>
        <dbReference type="EMBL" id="KGH08737.1"/>
    </source>
</evidence>
<dbReference type="Proteomes" id="UP000029549">
    <property type="component" value="Unassembled WGS sequence"/>
</dbReference>
<dbReference type="Gene3D" id="3.30.420.10">
    <property type="entry name" value="Ribonuclease H-like superfamily/Ribonuclease H"/>
    <property type="match status" value="1"/>
</dbReference>
<dbReference type="EMBL" id="AWTP01000122">
    <property type="protein sequence ID" value="KGH08737.1"/>
    <property type="molecule type" value="Genomic_DNA"/>
</dbReference>
<dbReference type="PANTHER" id="PTHR35004:SF7">
    <property type="entry name" value="INTEGRASE PROTEIN"/>
    <property type="match status" value="1"/>
</dbReference>
<proteinExistence type="predicted"/>
<dbReference type="GO" id="GO:0015074">
    <property type="term" value="P:DNA integration"/>
    <property type="evidence" value="ECO:0007669"/>
    <property type="project" value="InterPro"/>
</dbReference>
<dbReference type="GO" id="GO:0003676">
    <property type="term" value="F:nucleic acid binding"/>
    <property type="evidence" value="ECO:0007669"/>
    <property type="project" value="InterPro"/>
</dbReference>
<reference evidence="2 3" key="1">
    <citation type="submission" date="2013-09" db="EMBL/GenBank/DDBJ databases">
        <title>High correlation between genotypes and phenotypes of environmental bacteria Comamonas testosteroni strains.</title>
        <authorList>
            <person name="Liu L."/>
            <person name="Zhu W."/>
            <person name="Xia X."/>
            <person name="Xu B."/>
            <person name="Luo M."/>
            <person name="Wang G."/>
        </authorList>
    </citation>
    <scope>NUCLEOTIDE SEQUENCE [LARGE SCALE GENOMIC DNA]</scope>
    <source>
        <strain evidence="2 3">DF2</strain>
    </source>
</reference>
<keyword evidence="3" id="KW-1185">Reference proteome</keyword>
<dbReference type="AlphaFoldDB" id="A0A0E3BR54"/>
<dbReference type="PROSITE" id="PS50994">
    <property type="entry name" value="INTEGRASE"/>
    <property type="match status" value="1"/>
</dbReference>
<dbReference type="SUPFAM" id="SSF53098">
    <property type="entry name" value="Ribonuclease H-like"/>
    <property type="match status" value="1"/>
</dbReference>
<sequence length="606" mass="67407">MMATLNPVITQRLVHYGQAVQQAAHGQKTAIYREAANELGMATSTVISHIGKLVVNMSKPRKRRADAGQSALTLQEAMLISMDVMEHMRKNGKRIMSMKDAVEELRANGLIKAERVSADGEIVPMSVSAIVAALRTYRLHPDQLLAPAPAIRMASLHPNHCWQIDASRCVMYYLPAQGKDSGLRVADWTEFYDNKPKNLARQVMDSLWRYVVTDHTSGAIFVWYVIGGETGGNLAEVLIQAIHQRGSEPFYGVPRMVMLDPGGANTSPPFLNLCKTLRVHVQINKPKNPRAKGQVEKGQDIVERSLESAFKLLTLETLEQINAVALQWARWFNATQIHTRHDMPRFTAWMRITPDQLVIGPGIELCRELAVSAPESRIVNDFLEVEFGGQTWDVSSVPNVIVGQKLMIVRNAWRKDSAQAMGVDAEGRECFYVLELKERNEFGFHDGAAVIGETYKRHADTPAQKHMQEIELLATGANSVTEAAAVRKAMAKGKGPQVMGGAIDPLKRMQDAVIPSYLPRKGTELEVHNPLANEEVLTEVETTEAIQRIAKRIGRYITREENRFIKGRWPKAMPEEQIEALVAQFTRGEVAEQPEAFTGLRAVGGA</sequence>
<name>A0A0E3BR54_9BURK</name>
<organism evidence="2 3">
    <name type="scientific">Comamonas thiooxydans</name>
    <dbReference type="NCBI Taxonomy" id="363952"/>
    <lineage>
        <taxon>Bacteria</taxon>
        <taxon>Pseudomonadati</taxon>
        <taxon>Pseudomonadota</taxon>
        <taxon>Betaproteobacteria</taxon>
        <taxon>Burkholderiales</taxon>
        <taxon>Comamonadaceae</taxon>
        <taxon>Comamonas</taxon>
    </lineage>
</organism>
<dbReference type="InterPro" id="IPR012337">
    <property type="entry name" value="RNaseH-like_sf"/>
</dbReference>
<dbReference type="InterPro" id="IPR036397">
    <property type="entry name" value="RNaseH_sf"/>
</dbReference>
<dbReference type="InterPro" id="IPR001584">
    <property type="entry name" value="Integrase_cat-core"/>
</dbReference>
<dbReference type="PANTHER" id="PTHR35004">
    <property type="entry name" value="TRANSPOSASE RV3428C-RELATED"/>
    <property type="match status" value="1"/>
</dbReference>
<feature type="domain" description="Integrase catalytic" evidence="1">
    <location>
        <begin position="154"/>
        <end position="362"/>
    </location>
</feature>
<protein>
    <submittedName>
        <fullName evidence="2">Integrase</fullName>
    </submittedName>
</protein>